<protein>
    <submittedName>
        <fullName evidence="2">Uncharacterized protein</fullName>
    </submittedName>
</protein>
<dbReference type="HOGENOM" id="CLU_153386_0_0_1"/>
<name>A0A0C9ZWJ0_9AGAM</name>
<dbReference type="AlphaFoldDB" id="A0A0C9ZWJ0"/>
<dbReference type="InParanoid" id="A0A0C9ZWJ0"/>
<reference evidence="2 3" key="1">
    <citation type="submission" date="2014-04" db="EMBL/GenBank/DDBJ databases">
        <authorList>
            <consortium name="DOE Joint Genome Institute"/>
            <person name="Kuo A."/>
            <person name="Ruytinx J."/>
            <person name="Rineau F."/>
            <person name="Colpaert J."/>
            <person name="Kohler A."/>
            <person name="Nagy L.G."/>
            <person name="Floudas D."/>
            <person name="Copeland A."/>
            <person name="Barry K.W."/>
            <person name="Cichocki N."/>
            <person name="Veneault-Fourrey C."/>
            <person name="LaButti K."/>
            <person name="Lindquist E.A."/>
            <person name="Lipzen A."/>
            <person name="Lundell T."/>
            <person name="Morin E."/>
            <person name="Murat C."/>
            <person name="Sun H."/>
            <person name="Tunlid A."/>
            <person name="Henrissat B."/>
            <person name="Grigoriev I.V."/>
            <person name="Hibbett D.S."/>
            <person name="Martin F."/>
            <person name="Nordberg H.P."/>
            <person name="Cantor M.N."/>
            <person name="Hua S.X."/>
        </authorList>
    </citation>
    <scope>NUCLEOTIDE SEQUENCE [LARGE SCALE GENOMIC DNA]</scope>
    <source>
        <strain evidence="2 3">UH-Slu-Lm8-n1</strain>
    </source>
</reference>
<feature type="compositionally biased region" description="Polar residues" evidence="1">
    <location>
        <begin position="1"/>
        <end position="10"/>
    </location>
</feature>
<evidence type="ECO:0000256" key="1">
    <source>
        <dbReference type="SAM" id="MobiDB-lite"/>
    </source>
</evidence>
<gene>
    <name evidence="2" type="ORF">CY34DRAFT_813359</name>
</gene>
<sequence>MISHPNSATPTGGFLDFPTAQDGFGHSEHRDHQSGLWRSSQSHRDYVSLSSFHQNVASCESRRTTDSRTGFLQFDRGAPRVSISLTFCLPDTETLCNAIPLIVMSIAGRRGKTLRQLWADRTGNHDNSPHLKLFVPCSA</sequence>
<accession>A0A0C9ZWJ0</accession>
<dbReference type="EMBL" id="KN835868">
    <property type="protein sequence ID" value="KIK33791.1"/>
    <property type="molecule type" value="Genomic_DNA"/>
</dbReference>
<organism evidence="2 3">
    <name type="scientific">Suillus luteus UH-Slu-Lm8-n1</name>
    <dbReference type="NCBI Taxonomy" id="930992"/>
    <lineage>
        <taxon>Eukaryota</taxon>
        <taxon>Fungi</taxon>
        <taxon>Dikarya</taxon>
        <taxon>Basidiomycota</taxon>
        <taxon>Agaricomycotina</taxon>
        <taxon>Agaricomycetes</taxon>
        <taxon>Agaricomycetidae</taxon>
        <taxon>Boletales</taxon>
        <taxon>Suillineae</taxon>
        <taxon>Suillaceae</taxon>
        <taxon>Suillus</taxon>
    </lineage>
</organism>
<evidence type="ECO:0000313" key="3">
    <source>
        <dbReference type="Proteomes" id="UP000054485"/>
    </source>
</evidence>
<keyword evidence="3" id="KW-1185">Reference proteome</keyword>
<feature type="region of interest" description="Disordered" evidence="1">
    <location>
        <begin position="1"/>
        <end position="37"/>
    </location>
</feature>
<dbReference type="Proteomes" id="UP000054485">
    <property type="component" value="Unassembled WGS sequence"/>
</dbReference>
<evidence type="ECO:0000313" key="2">
    <source>
        <dbReference type="EMBL" id="KIK33791.1"/>
    </source>
</evidence>
<proteinExistence type="predicted"/>
<reference evidence="3" key="2">
    <citation type="submission" date="2015-01" db="EMBL/GenBank/DDBJ databases">
        <title>Evolutionary Origins and Diversification of the Mycorrhizal Mutualists.</title>
        <authorList>
            <consortium name="DOE Joint Genome Institute"/>
            <consortium name="Mycorrhizal Genomics Consortium"/>
            <person name="Kohler A."/>
            <person name="Kuo A."/>
            <person name="Nagy L.G."/>
            <person name="Floudas D."/>
            <person name="Copeland A."/>
            <person name="Barry K.W."/>
            <person name="Cichocki N."/>
            <person name="Veneault-Fourrey C."/>
            <person name="LaButti K."/>
            <person name="Lindquist E.A."/>
            <person name="Lipzen A."/>
            <person name="Lundell T."/>
            <person name="Morin E."/>
            <person name="Murat C."/>
            <person name="Riley R."/>
            <person name="Ohm R."/>
            <person name="Sun H."/>
            <person name="Tunlid A."/>
            <person name="Henrissat B."/>
            <person name="Grigoriev I.V."/>
            <person name="Hibbett D.S."/>
            <person name="Martin F."/>
        </authorList>
    </citation>
    <scope>NUCLEOTIDE SEQUENCE [LARGE SCALE GENOMIC DNA]</scope>
    <source>
        <strain evidence="3">UH-Slu-Lm8-n1</strain>
    </source>
</reference>